<dbReference type="GO" id="GO:0006508">
    <property type="term" value="P:proteolysis"/>
    <property type="evidence" value="ECO:0007669"/>
    <property type="project" value="InterPro"/>
</dbReference>
<name>A0A8C2TRS7_COTJA</name>
<dbReference type="PANTHER" id="PTHR33064:SF29">
    <property type="entry name" value="PEPTIDASE A2 DOMAIN-CONTAINING PROTEIN-RELATED"/>
    <property type="match status" value="1"/>
</dbReference>
<dbReference type="InterPro" id="IPR001995">
    <property type="entry name" value="Peptidase_A2_cat"/>
</dbReference>
<dbReference type="GO" id="GO:0004190">
    <property type="term" value="F:aspartic-type endopeptidase activity"/>
    <property type="evidence" value="ECO:0007669"/>
    <property type="project" value="InterPro"/>
</dbReference>
<sequence length="584" mass="65856">MALVDTGAETSIIYGDPTKFKGNRVMIGGFGGQTIPVTQTWVKLGVGCLPPREYKVSIAPIPEYILGIDILWGLALHTTVGEFRLRQRCISIRAIQTILRGHAKHEPICLPKPRRITNVKQYRLPGGQDEITKTVQELEKVGIVRPAHNLYNSPIWPVRKPDGTWRMTVDYRELNKVTPPVHAAVPNIASLMDTLSREIKTYHCVLDLANAFFSIPISEESQDQFAFTWEGRQWTFQVLPQGYMHWPTFCHNLVACDLAKWEKPNNVNLYNYIDDLLLTSDSLEAVRQAADLLTAYLQKRGWAINPQKVQGPGLSVKFLGVIWSGKTKVLPRAVVDKVQAFPVPTTPKQLQEFLGVLGYWRSFIPHLAQLLRPLYKLMKKGQSWNWGKVEQDALQQAKLAVKQAQALGIFDPTLPAELDVHVTQDGFGWGLWQRQSSVRTPIGFWSQVWHGAEERYSMIEKQLLAAYSALQAVEPITQTAEVIVKTSLPIQGWVRDLTHLPKTGVAQAQTVARWVAYLSQRSSLSSSPLKELQKILGPVTYHTDTPKEPMVAPPEKSPVQEGRYPIPEDAWYTDGSSRGNPRKW</sequence>
<comment type="similarity">
    <text evidence="1">Belongs to the beta type-B retroviral polymerase family. HERV class-II K(HML-2) pol subfamily.</text>
</comment>
<feature type="compositionally biased region" description="Polar residues" evidence="4">
    <location>
        <begin position="574"/>
        <end position="584"/>
    </location>
</feature>
<dbReference type="AlphaFoldDB" id="A0A8C2TRS7"/>
<dbReference type="Gene3D" id="3.10.10.10">
    <property type="entry name" value="HIV Type 1 Reverse Transcriptase, subunit A, domain 1"/>
    <property type="match status" value="1"/>
</dbReference>
<dbReference type="SUPFAM" id="SSF56672">
    <property type="entry name" value="DNA/RNA polymerases"/>
    <property type="match status" value="1"/>
</dbReference>
<dbReference type="PANTHER" id="PTHR33064">
    <property type="entry name" value="POL PROTEIN"/>
    <property type="match status" value="1"/>
</dbReference>
<accession>A0A8C2TRS7</accession>
<feature type="domain" description="Reverse transcriptase" evidence="6">
    <location>
        <begin position="139"/>
        <end position="323"/>
    </location>
</feature>
<dbReference type="Pfam" id="PF00078">
    <property type="entry name" value="RVT_1"/>
    <property type="match status" value="1"/>
</dbReference>
<feature type="domain" description="Peptidase A2" evidence="5">
    <location>
        <begin position="1"/>
        <end position="70"/>
    </location>
</feature>
<evidence type="ECO:0000256" key="4">
    <source>
        <dbReference type="SAM" id="MobiDB-lite"/>
    </source>
</evidence>
<dbReference type="EC" id="3.1.26.4" evidence="2"/>
<evidence type="ECO:0000259" key="6">
    <source>
        <dbReference type="PROSITE" id="PS50878"/>
    </source>
</evidence>
<dbReference type="PROSITE" id="PS50878">
    <property type="entry name" value="RT_POL"/>
    <property type="match status" value="1"/>
</dbReference>
<reference evidence="7" key="1">
    <citation type="submission" date="2015-11" db="EMBL/GenBank/DDBJ databases">
        <authorList>
            <consortium name="International Coturnix japonica Genome Analysis Consortium"/>
            <person name="Warren W."/>
            <person name="Burt D.W."/>
            <person name="Antin P.B."/>
            <person name="Lanford R."/>
            <person name="Gros J."/>
            <person name="Wilson R.K."/>
        </authorList>
    </citation>
    <scope>NUCLEOTIDE SEQUENCE [LARGE SCALE GENOMIC DNA]</scope>
</reference>
<keyword evidence="3" id="KW-0378">Hydrolase</keyword>
<dbReference type="GO" id="GO:0004523">
    <property type="term" value="F:RNA-DNA hybrid ribonuclease activity"/>
    <property type="evidence" value="ECO:0007669"/>
    <property type="project" value="UniProtKB-EC"/>
</dbReference>
<dbReference type="Gene3D" id="2.40.70.10">
    <property type="entry name" value="Acid Proteases"/>
    <property type="match status" value="1"/>
</dbReference>
<dbReference type="Gene3D" id="3.30.70.270">
    <property type="match status" value="2"/>
</dbReference>
<dbReference type="SUPFAM" id="SSF50630">
    <property type="entry name" value="Acid proteases"/>
    <property type="match status" value="1"/>
</dbReference>
<dbReference type="InterPro" id="IPR021109">
    <property type="entry name" value="Peptidase_aspartic_dom_sf"/>
</dbReference>
<dbReference type="Pfam" id="PF17919">
    <property type="entry name" value="RT_RNaseH_2"/>
    <property type="match status" value="1"/>
</dbReference>
<protein>
    <recommendedName>
        <fullName evidence="2">ribonuclease H</fullName>
        <ecNumber evidence="2">3.1.26.4</ecNumber>
    </recommendedName>
</protein>
<dbReference type="InterPro" id="IPR043502">
    <property type="entry name" value="DNA/RNA_pol_sf"/>
</dbReference>
<dbReference type="Proteomes" id="UP000694412">
    <property type="component" value="Chromosome 14"/>
</dbReference>
<organism evidence="7 8">
    <name type="scientific">Coturnix japonica</name>
    <name type="common">Japanese quail</name>
    <name type="synonym">Coturnix coturnix japonica</name>
    <dbReference type="NCBI Taxonomy" id="93934"/>
    <lineage>
        <taxon>Eukaryota</taxon>
        <taxon>Metazoa</taxon>
        <taxon>Chordata</taxon>
        <taxon>Craniata</taxon>
        <taxon>Vertebrata</taxon>
        <taxon>Euteleostomi</taxon>
        <taxon>Archelosauria</taxon>
        <taxon>Archosauria</taxon>
        <taxon>Dinosauria</taxon>
        <taxon>Saurischia</taxon>
        <taxon>Theropoda</taxon>
        <taxon>Coelurosauria</taxon>
        <taxon>Aves</taxon>
        <taxon>Neognathae</taxon>
        <taxon>Galloanserae</taxon>
        <taxon>Galliformes</taxon>
        <taxon>Phasianidae</taxon>
        <taxon>Perdicinae</taxon>
        <taxon>Coturnix</taxon>
    </lineage>
</organism>
<evidence type="ECO:0000313" key="8">
    <source>
        <dbReference type="Proteomes" id="UP000694412"/>
    </source>
</evidence>
<proteinExistence type="inferred from homology"/>
<dbReference type="PROSITE" id="PS50175">
    <property type="entry name" value="ASP_PROT_RETROV"/>
    <property type="match status" value="1"/>
</dbReference>
<keyword evidence="8" id="KW-1185">Reference proteome</keyword>
<dbReference type="InterPro" id="IPR043128">
    <property type="entry name" value="Rev_trsase/Diguanyl_cyclase"/>
</dbReference>
<evidence type="ECO:0000256" key="2">
    <source>
        <dbReference type="ARBA" id="ARBA00012180"/>
    </source>
</evidence>
<dbReference type="GeneTree" id="ENSGT00940000165350"/>
<dbReference type="InterPro" id="IPR041577">
    <property type="entry name" value="RT_RNaseH_2"/>
</dbReference>
<evidence type="ECO:0000313" key="7">
    <source>
        <dbReference type="Ensembl" id="ENSCJPP00005016397.1"/>
    </source>
</evidence>
<evidence type="ECO:0000259" key="5">
    <source>
        <dbReference type="PROSITE" id="PS50175"/>
    </source>
</evidence>
<reference evidence="7" key="2">
    <citation type="submission" date="2025-08" db="UniProtKB">
        <authorList>
            <consortium name="Ensembl"/>
        </authorList>
    </citation>
    <scope>IDENTIFICATION</scope>
</reference>
<dbReference type="InterPro" id="IPR051320">
    <property type="entry name" value="Viral_Replic_Matur_Polypro"/>
</dbReference>
<evidence type="ECO:0000256" key="1">
    <source>
        <dbReference type="ARBA" id="ARBA00010879"/>
    </source>
</evidence>
<reference evidence="7" key="3">
    <citation type="submission" date="2025-09" db="UniProtKB">
        <authorList>
            <consortium name="Ensembl"/>
        </authorList>
    </citation>
    <scope>IDENTIFICATION</scope>
</reference>
<evidence type="ECO:0000256" key="3">
    <source>
        <dbReference type="ARBA" id="ARBA00022801"/>
    </source>
</evidence>
<dbReference type="FunFam" id="3.30.70.270:FF:000020">
    <property type="entry name" value="Transposon Tf2-6 polyprotein-like Protein"/>
    <property type="match status" value="1"/>
</dbReference>
<dbReference type="InterPro" id="IPR000477">
    <property type="entry name" value="RT_dom"/>
</dbReference>
<feature type="region of interest" description="Disordered" evidence="4">
    <location>
        <begin position="541"/>
        <end position="584"/>
    </location>
</feature>
<dbReference type="Ensembl" id="ENSCJPT00005023069.1">
    <property type="protein sequence ID" value="ENSCJPP00005016397.1"/>
    <property type="gene ID" value="ENSCJPG00005013482.1"/>
</dbReference>